<evidence type="ECO:0000313" key="5">
    <source>
        <dbReference type="Proteomes" id="UP001634393"/>
    </source>
</evidence>
<keyword evidence="2" id="KW-0378">Hydrolase</keyword>
<dbReference type="Gene3D" id="3.30.420.10">
    <property type="entry name" value="Ribonuclease H-like superfamily/Ribonuclease H"/>
    <property type="match status" value="1"/>
</dbReference>
<gene>
    <name evidence="4" type="ORF">ACJIZ3_011943</name>
</gene>
<evidence type="ECO:0000313" key="4">
    <source>
        <dbReference type="EMBL" id="KAL3850061.1"/>
    </source>
</evidence>
<dbReference type="AlphaFoldDB" id="A0ABD3UM50"/>
<dbReference type="Pfam" id="PF01612">
    <property type="entry name" value="DNA_pol_A_exo1"/>
    <property type="match status" value="1"/>
</dbReference>
<evidence type="ECO:0000259" key="3">
    <source>
        <dbReference type="Pfam" id="PF01612"/>
    </source>
</evidence>
<dbReference type="InterPro" id="IPR012337">
    <property type="entry name" value="RNaseH-like_sf"/>
</dbReference>
<dbReference type="SUPFAM" id="SSF53098">
    <property type="entry name" value="Ribonuclease H-like"/>
    <property type="match status" value="1"/>
</dbReference>
<keyword evidence="1" id="KW-0540">Nuclease</keyword>
<accession>A0ABD3UM50</accession>
<dbReference type="CDD" id="cd06141">
    <property type="entry name" value="WRN_exo"/>
    <property type="match status" value="1"/>
</dbReference>
<dbReference type="InterPro" id="IPR036397">
    <property type="entry name" value="RNaseH_sf"/>
</dbReference>
<name>A0ABD3UM50_9LAMI</name>
<feature type="domain" description="3'-5' exonuclease" evidence="3">
    <location>
        <begin position="82"/>
        <end position="209"/>
    </location>
</feature>
<dbReference type="PANTHER" id="PTHR13620:SF59">
    <property type="entry name" value="POLYNUCLEOTIDYL TRANSFERASE, RIBONUCLEASE H-LIKE SUPERFAMILY PROTEIN"/>
    <property type="match status" value="1"/>
</dbReference>
<proteinExistence type="predicted"/>
<keyword evidence="5" id="KW-1185">Reference proteome</keyword>
<dbReference type="InterPro" id="IPR051132">
    <property type="entry name" value="3-5_Exonuclease_domain"/>
</dbReference>
<dbReference type="Proteomes" id="UP001634393">
    <property type="component" value="Unassembled WGS sequence"/>
</dbReference>
<sequence>MVYLYNPVSTESHHSSNPAKAEHYTIVCHSLRVRTVVTSTPSVVRNWLYMIRRRNYHRLRSRRLVVGLGLQWAPGPDPHPATLQLCVGRHCLIFQLLYAAHSPAALHRFLSDPGLTLVGIWNYRDAPMLRNSKHRLHVSGLVDVRHVASDLRGCSRRMSMESLASVVLGMDGLGKKKRVGRSAWDEKWLSDEQVEYACLDAFLCFLMGKALRVWNWNGC</sequence>
<reference evidence="4 5" key="1">
    <citation type="submission" date="2024-12" db="EMBL/GenBank/DDBJ databases">
        <title>The unique morphological basis and parallel evolutionary history of personate flowers in Penstemon.</title>
        <authorList>
            <person name="Depatie T.H."/>
            <person name="Wessinger C.A."/>
        </authorList>
    </citation>
    <scope>NUCLEOTIDE SEQUENCE [LARGE SCALE GENOMIC DNA]</scope>
    <source>
        <strain evidence="4">WTNN_2</strain>
        <tissue evidence="4">Leaf</tissue>
    </source>
</reference>
<evidence type="ECO:0000256" key="2">
    <source>
        <dbReference type="ARBA" id="ARBA00022801"/>
    </source>
</evidence>
<evidence type="ECO:0000256" key="1">
    <source>
        <dbReference type="ARBA" id="ARBA00022722"/>
    </source>
</evidence>
<comment type="caution">
    <text evidence="4">The sequence shown here is derived from an EMBL/GenBank/DDBJ whole genome shotgun (WGS) entry which is preliminary data.</text>
</comment>
<dbReference type="GO" id="GO:0008408">
    <property type="term" value="F:3'-5' exonuclease activity"/>
    <property type="evidence" value="ECO:0007669"/>
    <property type="project" value="UniProtKB-ARBA"/>
</dbReference>
<dbReference type="InterPro" id="IPR002562">
    <property type="entry name" value="3'-5'_exonuclease_dom"/>
</dbReference>
<organism evidence="4 5">
    <name type="scientific">Penstemon smallii</name>
    <dbReference type="NCBI Taxonomy" id="265156"/>
    <lineage>
        <taxon>Eukaryota</taxon>
        <taxon>Viridiplantae</taxon>
        <taxon>Streptophyta</taxon>
        <taxon>Embryophyta</taxon>
        <taxon>Tracheophyta</taxon>
        <taxon>Spermatophyta</taxon>
        <taxon>Magnoliopsida</taxon>
        <taxon>eudicotyledons</taxon>
        <taxon>Gunneridae</taxon>
        <taxon>Pentapetalae</taxon>
        <taxon>asterids</taxon>
        <taxon>lamiids</taxon>
        <taxon>Lamiales</taxon>
        <taxon>Plantaginaceae</taxon>
        <taxon>Cheloneae</taxon>
        <taxon>Penstemon</taxon>
    </lineage>
</organism>
<dbReference type="EMBL" id="JBJXBP010000001">
    <property type="protein sequence ID" value="KAL3850061.1"/>
    <property type="molecule type" value="Genomic_DNA"/>
</dbReference>
<dbReference type="PANTHER" id="PTHR13620">
    <property type="entry name" value="3-5 EXONUCLEASE"/>
    <property type="match status" value="1"/>
</dbReference>
<protein>
    <recommendedName>
        <fullName evidence="3">3'-5' exonuclease domain-containing protein</fullName>
    </recommendedName>
</protein>